<dbReference type="EMBL" id="EF087350">
    <property type="protein sequence ID" value="ABK26595.1"/>
    <property type="molecule type" value="mRNA"/>
</dbReference>
<protein>
    <submittedName>
        <fullName evidence="1">Uncharacterized protein</fullName>
    </submittedName>
</protein>
<reference evidence="1" key="1">
    <citation type="journal article" date="2008" name="BMC Genomics">
        <title>A conifer genomics resource of 200,000 spruce (Picea spp.) ESTs and 6,464 high-quality, sequence-finished full-length cDNAs for Sitka spruce (Picea sitchensis).</title>
        <authorList>
            <person name="Ralph S.G."/>
            <person name="Chun H.J."/>
            <person name="Kolosova N."/>
            <person name="Cooper D."/>
            <person name="Oddy C."/>
            <person name="Ritland C.E."/>
            <person name="Kirkpatrick R."/>
            <person name="Moore R."/>
            <person name="Barber S."/>
            <person name="Holt R.A."/>
            <person name="Jones S.J."/>
            <person name="Marra M.A."/>
            <person name="Douglas C.J."/>
            <person name="Ritland K."/>
            <person name="Bohlmann J."/>
        </authorList>
    </citation>
    <scope>NUCLEOTIDE SEQUENCE</scope>
    <source>
        <tissue evidence="1">Green portion of the leader tissue</tissue>
    </source>
</reference>
<organism evidence="1">
    <name type="scientific">Picea sitchensis</name>
    <name type="common">Sitka spruce</name>
    <name type="synonym">Pinus sitchensis</name>
    <dbReference type="NCBI Taxonomy" id="3332"/>
    <lineage>
        <taxon>Eukaryota</taxon>
        <taxon>Viridiplantae</taxon>
        <taxon>Streptophyta</taxon>
        <taxon>Embryophyta</taxon>
        <taxon>Tracheophyta</taxon>
        <taxon>Spermatophyta</taxon>
        <taxon>Pinopsida</taxon>
        <taxon>Pinidae</taxon>
        <taxon>Conifers I</taxon>
        <taxon>Pinales</taxon>
        <taxon>Pinaceae</taxon>
        <taxon>Picea</taxon>
    </lineage>
</organism>
<accession>A9P134</accession>
<proteinExistence type="evidence at transcript level"/>
<dbReference type="AlphaFoldDB" id="A9P134"/>
<sequence length="39" mass="4748">MMRFITKPNIRLRKPLRNPTPLQIKLFESKESRVNRIKP</sequence>
<evidence type="ECO:0000313" key="1">
    <source>
        <dbReference type="EMBL" id="ABK26595.1"/>
    </source>
</evidence>
<name>A9P134_PICSI</name>